<reference evidence="1" key="1">
    <citation type="submission" date="2019-08" db="EMBL/GenBank/DDBJ databases">
        <authorList>
            <person name="Kucharzyk K."/>
            <person name="Murdoch R.W."/>
            <person name="Higgins S."/>
            <person name="Loffler F."/>
        </authorList>
    </citation>
    <scope>NUCLEOTIDE SEQUENCE</scope>
</reference>
<dbReference type="AlphaFoldDB" id="A0A645DHW2"/>
<dbReference type="EMBL" id="VSSQ01036567">
    <property type="protein sequence ID" value="MPM89070.1"/>
    <property type="molecule type" value="Genomic_DNA"/>
</dbReference>
<evidence type="ECO:0000313" key="1">
    <source>
        <dbReference type="EMBL" id="MPM89070.1"/>
    </source>
</evidence>
<gene>
    <name evidence="1" type="ORF">SDC9_136178</name>
</gene>
<name>A0A645DHW2_9ZZZZ</name>
<comment type="caution">
    <text evidence="1">The sequence shown here is derived from an EMBL/GenBank/DDBJ whole genome shotgun (WGS) entry which is preliminary data.</text>
</comment>
<proteinExistence type="predicted"/>
<protein>
    <submittedName>
        <fullName evidence="1">Uncharacterized protein</fullName>
    </submittedName>
</protein>
<accession>A0A645DHW2</accession>
<organism evidence="1">
    <name type="scientific">bioreactor metagenome</name>
    <dbReference type="NCBI Taxonomy" id="1076179"/>
    <lineage>
        <taxon>unclassified sequences</taxon>
        <taxon>metagenomes</taxon>
        <taxon>ecological metagenomes</taxon>
    </lineage>
</organism>
<sequence length="44" mass="5020">MKLPISSGLVEIIETFLINRTNYGKLVSLFAIISYEKTSIYSEH</sequence>